<dbReference type="Pfam" id="PF06764">
    <property type="entry name" value="DUF1223"/>
    <property type="match status" value="1"/>
</dbReference>
<comment type="caution">
    <text evidence="2">The sequence shown here is derived from an EMBL/GenBank/DDBJ whole genome shotgun (WGS) entry which is preliminary data.</text>
</comment>
<keyword evidence="1" id="KW-0732">Signal</keyword>
<proteinExistence type="predicted"/>
<evidence type="ECO:0000313" key="2">
    <source>
        <dbReference type="EMBL" id="TFF21717.1"/>
    </source>
</evidence>
<name>A0A4Y8RIM7_9HYPH</name>
<dbReference type="PANTHER" id="PTHR36057:SF1">
    <property type="entry name" value="LIPOPROTEIN LIPID ATTACHMENT SITE-LIKE PROTEIN, PUTATIVE (DUF1223)-RELATED"/>
    <property type="match status" value="1"/>
</dbReference>
<dbReference type="InterPro" id="IPR036249">
    <property type="entry name" value="Thioredoxin-like_sf"/>
</dbReference>
<dbReference type="RefSeq" id="WP_134762600.1">
    <property type="nucleotide sequence ID" value="NZ_SOZD01000004.1"/>
</dbReference>
<accession>A0A4Y8RIM7</accession>
<dbReference type="EMBL" id="SOZD01000004">
    <property type="protein sequence ID" value="TFF21717.1"/>
    <property type="molecule type" value="Genomic_DNA"/>
</dbReference>
<sequence>MSFRSSLAILALLLATLQPAAAGQRHVVELFTSQGCSSCPPADALLRTLSGASNVLALGYHVDYWDQLGWKDTLGSPAHSARQRAYAARRGDGRVYTPQAVVDGGGHAVGSNAGAVSGLMGAALPVDLTLDREAGTVSVGAKRGTGSGATLWRVDYRREAAVPIARGENRGRTVTYVNAVRGMTRLGTWTGAPARFELGRCGAAKGADACAVILQEGSEGRPGAILGAAD</sequence>
<keyword evidence="3" id="KW-1185">Reference proteome</keyword>
<dbReference type="AlphaFoldDB" id="A0A4Y8RIM7"/>
<evidence type="ECO:0000256" key="1">
    <source>
        <dbReference type="SAM" id="SignalP"/>
    </source>
</evidence>
<organism evidence="2 3">
    <name type="scientific">Jiella endophytica</name>
    <dbReference type="NCBI Taxonomy" id="2558362"/>
    <lineage>
        <taxon>Bacteria</taxon>
        <taxon>Pseudomonadati</taxon>
        <taxon>Pseudomonadota</taxon>
        <taxon>Alphaproteobacteria</taxon>
        <taxon>Hyphomicrobiales</taxon>
        <taxon>Aurantimonadaceae</taxon>
        <taxon>Jiella</taxon>
    </lineage>
</organism>
<evidence type="ECO:0000313" key="3">
    <source>
        <dbReference type="Proteomes" id="UP000298179"/>
    </source>
</evidence>
<protein>
    <submittedName>
        <fullName evidence="2">DUF1223 domain-containing protein</fullName>
    </submittedName>
</protein>
<feature type="chain" id="PRO_5021191894" evidence="1">
    <location>
        <begin position="23"/>
        <end position="230"/>
    </location>
</feature>
<reference evidence="2 3" key="1">
    <citation type="submission" date="2019-03" db="EMBL/GenBank/DDBJ databases">
        <title>Jiella endophytica sp. nov., a novel endophytic bacterium isolated from root of Ficus microcarpa Linn. f.</title>
        <authorList>
            <person name="Tuo L."/>
        </authorList>
    </citation>
    <scope>NUCLEOTIDE SEQUENCE [LARGE SCALE GENOMIC DNA]</scope>
    <source>
        <strain evidence="2 3">CBS5Q-3</strain>
    </source>
</reference>
<feature type="signal peptide" evidence="1">
    <location>
        <begin position="1"/>
        <end position="22"/>
    </location>
</feature>
<dbReference type="SUPFAM" id="SSF52833">
    <property type="entry name" value="Thioredoxin-like"/>
    <property type="match status" value="1"/>
</dbReference>
<dbReference type="OrthoDB" id="9808254at2"/>
<dbReference type="InterPro" id="IPR010634">
    <property type="entry name" value="DUF1223"/>
</dbReference>
<dbReference type="Proteomes" id="UP000298179">
    <property type="component" value="Unassembled WGS sequence"/>
</dbReference>
<dbReference type="PANTHER" id="PTHR36057">
    <property type="match status" value="1"/>
</dbReference>
<gene>
    <name evidence="2" type="ORF">E3C22_13575</name>
</gene>